<dbReference type="Pfam" id="PF12854">
    <property type="entry name" value="PPR_1"/>
    <property type="match status" value="1"/>
</dbReference>
<dbReference type="GO" id="GO:0003723">
    <property type="term" value="F:RNA binding"/>
    <property type="evidence" value="ECO:0007669"/>
    <property type="project" value="InterPro"/>
</dbReference>
<dbReference type="FunFam" id="1.25.40.10:FF:000366">
    <property type="entry name" value="Pentatricopeptide (PPR) repeat-containing protein"/>
    <property type="match status" value="1"/>
</dbReference>
<dbReference type="PROSITE" id="PS51375">
    <property type="entry name" value="PPR"/>
    <property type="match status" value="2"/>
</dbReference>
<dbReference type="Pfam" id="PF20430">
    <property type="entry name" value="Eplus_motif"/>
    <property type="match status" value="1"/>
</dbReference>
<dbReference type="InterPro" id="IPR002885">
    <property type="entry name" value="PPR_rpt"/>
</dbReference>
<dbReference type="AlphaFoldDB" id="A0A200R5J1"/>
<dbReference type="OrthoDB" id="411581at2759"/>
<dbReference type="GO" id="GO:0008270">
    <property type="term" value="F:zinc ion binding"/>
    <property type="evidence" value="ECO:0007669"/>
    <property type="project" value="InterPro"/>
</dbReference>
<dbReference type="Proteomes" id="UP000195402">
    <property type="component" value="Unassembled WGS sequence"/>
</dbReference>
<dbReference type="InterPro" id="IPR046960">
    <property type="entry name" value="PPR_At4g14850-like_plant"/>
</dbReference>
<feature type="repeat" description="PPR" evidence="2">
    <location>
        <begin position="185"/>
        <end position="215"/>
    </location>
</feature>
<evidence type="ECO:0000256" key="2">
    <source>
        <dbReference type="PROSITE-ProRule" id="PRU00708"/>
    </source>
</evidence>
<protein>
    <submittedName>
        <fullName evidence="4">Pentatricopeptide repeat</fullName>
    </submittedName>
</protein>
<feature type="repeat" description="PPR" evidence="2">
    <location>
        <begin position="216"/>
        <end position="250"/>
    </location>
</feature>
<accession>A0A200R5J1</accession>
<reference evidence="4 5" key="1">
    <citation type="journal article" date="2017" name="Mol. Plant">
        <title>The Genome of Medicinal Plant Macleaya cordata Provides New Insights into Benzylisoquinoline Alkaloids Metabolism.</title>
        <authorList>
            <person name="Liu X."/>
            <person name="Liu Y."/>
            <person name="Huang P."/>
            <person name="Ma Y."/>
            <person name="Qing Z."/>
            <person name="Tang Q."/>
            <person name="Cao H."/>
            <person name="Cheng P."/>
            <person name="Zheng Y."/>
            <person name="Yuan Z."/>
            <person name="Zhou Y."/>
            <person name="Liu J."/>
            <person name="Tang Z."/>
            <person name="Zhuo Y."/>
            <person name="Zhang Y."/>
            <person name="Yu L."/>
            <person name="Huang J."/>
            <person name="Yang P."/>
            <person name="Peng Q."/>
            <person name="Zhang J."/>
            <person name="Jiang W."/>
            <person name="Zhang Z."/>
            <person name="Lin K."/>
            <person name="Ro D.K."/>
            <person name="Chen X."/>
            <person name="Xiong X."/>
            <person name="Shang Y."/>
            <person name="Huang S."/>
            <person name="Zeng J."/>
        </authorList>
    </citation>
    <scope>NUCLEOTIDE SEQUENCE [LARGE SCALE GENOMIC DNA]</scope>
    <source>
        <strain evidence="5">cv. BLH2017</strain>
        <tissue evidence="4">Root</tissue>
    </source>
</reference>
<dbReference type="GO" id="GO:0009451">
    <property type="term" value="P:RNA modification"/>
    <property type="evidence" value="ECO:0007669"/>
    <property type="project" value="InterPro"/>
</dbReference>
<dbReference type="InterPro" id="IPR046849">
    <property type="entry name" value="E2_motif"/>
</dbReference>
<dbReference type="PANTHER" id="PTHR47926">
    <property type="entry name" value="PENTATRICOPEPTIDE REPEAT-CONTAINING PROTEIN"/>
    <property type="match status" value="1"/>
</dbReference>
<organism evidence="4 5">
    <name type="scientific">Macleaya cordata</name>
    <name type="common">Five-seeded plume-poppy</name>
    <name type="synonym">Bocconia cordata</name>
    <dbReference type="NCBI Taxonomy" id="56857"/>
    <lineage>
        <taxon>Eukaryota</taxon>
        <taxon>Viridiplantae</taxon>
        <taxon>Streptophyta</taxon>
        <taxon>Embryophyta</taxon>
        <taxon>Tracheophyta</taxon>
        <taxon>Spermatophyta</taxon>
        <taxon>Magnoliopsida</taxon>
        <taxon>Ranunculales</taxon>
        <taxon>Papaveraceae</taxon>
        <taxon>Papaveroideae</taxon>
        <taxon>Macleaya</taxon>
    </lineage>
</organism>
<dbReference type="InterPro" id="IPR032867">
    <property type="entry name" value="DYW_dom"/>
</dbReference>
<evidence type="ECO:0000313" key="5">
    <source>
        <dbReference type="Proteomes" id="UP000195402"/>
    </source>
</evidence>
<dbReference type="OMA" id="VNNVVHQ"/>
<dbReference type="FunFam" id="1.25.40.10:FF:000031">
    <property type="entry name" value="Pentatricopeptide repeat-containing protein mitochondrial"/>
    <property type="match status" value="1"/>
</dbReference>
<comment type="caution">
    <text evidence="4">The sequence shown here is derived from an EMBL/GenBank/DDBJ whole genome shotgun (WGS) entry which is preliminary data.</text>
</comment>
<dbReference type="PANTHER" id="PTHR47926:SF347">
    <property type="entry name" value="PENTATRICOPEPTIDE REPEAT-CONTAINING PROTEIN"/>
    <property type="match status" value="1"/>
</dbReference>
<dbReference type="Pfam" id="PF20431">
    <property type="entry name" value="E_motif"/>
    <property type="match status" value="1"/>
</dbReference>
<sequence length="523" mass="59216">MQGIKSSNLQKTFHSLLQVSSTANHLKQIHCRLLLLDLHQDQFLITTLIKLLWQRFRAINYSLSIFYQTQNPNTFLFNAMIQALSETPGFEIKAVSLYSLQMHNGTNDPSRRPNRFTFPPLLKACVAAFASVKAIQEIHTQLTKLGVKPNEITLVSVISACANLGALEFGRRIHSFMEDNRYELDLFVASSLIDMYCKCGMVEDALKIFKKMPQRNVVTCSSMIVGLAMNGRAEEAIGIFEEMRFQGMFPNDITFVGVLCACCHAGFVEKGQFYFNCMTKEYSLVPKLQHYACIVDLHGRAGHLDQACQFIRDMPIKPDVVVWGALLGACRIHKDFHLGVFAAQRILELDPKHSGGFVFLSNAHARMGDWDGLKKVRRMMEISGMKKIPGKSWIEVNNVVHQFFAGDKSHPESERIYGKLKDLAKLLELQGYKPNVNSVPCDIEEEEKEHSLNVHSEKLAVAFGLINCPEGTVIRIVKNLRVCDDCHSAIKLVSKIVNREIILRDNNRFHHFTGGICSCQDYW</sequence>
<evidence type="ECO:0000256" key="1">
    <source>
        <dbReference type="ARBA" id="ARBA00022737"/>
    </source>
</evidence>
<evidence type="ECO:0000313" key="4">
    <source>
        <dbReference type="EMBL" id="OVA17966.1"/>
    </source>
</evidence>
<dbReference type="InterPro" id="IPR046848">
    <property type="entry name" value="E_motif"/>
</dbReference>
<dbReference type="InParanoid" id="A0A200R5J1"/>
<keyword evidence="5" id="KW-1185">Reference proteome</keyword>
<gene>
    <name evidence="4" type="ORF">BVC80_1835g370</name>
</gene>
<name>A0A200R5J1_MACCD</name>
<proteinExistence type="predicted"/>
<feature type="domain" description="DYW" evidence="3">
    <location>
        <begin position="431"/>
        <end position="523"/>
    </location>
</feature>
<dbReference type="EMBL" id="MVGT01000437">
    <property type="protein sequence ID" value="OVA17966.1"/>
    <property type="molecule type" value="Genomic_DNA"/>
</dbReference>
<evidence type="ECO:0000259" key="3">
    <source>
        <dbReference type="Pfam" id="PF14432"/>
    </source>
</evidence>
<dbReference type="Gene3D" id="1.25.40.10">
    <property type="entry name" value="Tetratricopeptide repeat domain"/>
    <property type="match status" value="2"/>
</dbReference>
<dbReference type="InterPro" id="IPR011990">
    <property type="entry name" value="TPR-like_helical_dom_sf"/>
</dbReference>
<dbReference type="Pfam" id="PF13041">
    <property type="entry name" value="PPR_2"/>
    <property type="match status" value="1"/>
</dbReference>
<dbReference type="Pfam" id="PF14432">
    <property type="entry name" value="DYW_deaminase"/>
    <property type="match status" value="1"/>
</dbReference>
<keyword evidence="1" id="KW-0677">Repeat</keyword>
<dbReference type="NCBIfam" id="TIGR00756">
    <property type="entry name" value="PPR"/>
    <property type="match status" value="2"/>
</dbReference>